<gene>
    <name evidence="2" type="ORF">GCM10009754_62090</name>
</gene>
<dbReference type="InterPro" id="IPR037401">
    <property type="entry name" value="SnoaL-like"/>
</dbReference>
<dbReference type="RefSeq" id="WP_344426870.1">
    <property type="nucleotide sequence ID" value="NZ_BAAANN010000029.1"/>
</dbReference>
<feature type="domain" description="SnoaL-like" evidence="1">
    <location>
        <begin position="9"/>
        <end position="110"/>
    </location>
</feature>
<proteinExistence type="predicted"/>
<dbReference type="InterPro" id="IPR032710">
    <property type="entry name" value="NTF2-like_dom_sf"/>
</dbReference>
<evidence type="ECO:0000259" key="1">
    <source>
        <dbReference type="Pfam" id="PF12680"/>
    </source>
</evidence>
<protein>
    <submittedName>
        <fullName evidence="2">Nuclear transport factor 2 family protein</fullName>
    </submittedName>
</protein>
<organism evidence="2 3">
    <name type="scientific">Amycolatopsis minnesotensis</name>
    <dbReference type="NCBI Taxonomy" id="337894"/>
    <lineage>
        <taxon>Bacteria</taxon>
        <taxon>Bacillati</taxon>
        <taxon>Actinomycetota</taxon>
        <taxon>Actinomycetes</taxon>
        <taxon>Pseudonocardiales</taxon>
        <taxon>Pseudonocardiaceae</taxon>
        <taxon>Amycolatopsis</taxon>
    </lineage>
</organism>
<sequence length="120" mass="13195">MSDYQHLAERYIAIWNTTGARQRRALVDELFTADVTYTDPLGAVSGRDGVDGFIAGAQAQFAGLEFSLPGTVDGHHDLARFTWHLVRPGAVEPLAIGFDVIESDGDRIRRVHGFLDRVPS</sequence>
<reference evidence="3" key="1">
    <citation type="journal article" date="2019" name="Int. J. Syst. Evol. Microbiol.">
        <title>The Global Catalogue of Microorganisms (GCM) 10K type strain sequencing project: providing services to taxonomists for standard genome sequencing and annotation.</title>
        <authorList>
            <consortium name="The Broad Institute Genomics Platform"/>
            <consortium name="The Broad Institute Genome Sequencing Center for Infectious Disease"/>
            <person name="Wu L."/>
            <person name="Ma J."/>
        </authorList>
    </citation>
    <scope>NUCLEOTIDE SEQUENCE [LARGE SCALE GENOMIC DNA]</scope>
    <source>
        <strain evidence="3">JCM 14545</strain>
    </source>
</reference>
<keyword evidence="3" id="KW-1185">Reference proteome</keyword>
<comment type="caution">
    <text evidence="2">The sequence shown here is derived from an EMBL/GenBank/DDBJ whole genome shotgun (WGS) entry which is preliminary data.</text>
</comment>
<dbReference type="Proteomes" id="UP001501116">
    <property type="component" value="Unassembled WGS sequence"/>
</dbReference>
<name>A0ABP5DCE7_9PSEU</name>
<accession>A0ABP5DCE7</accession>
<evidence type="ECO:0000313" key="3">
    <source>
        <dbReference type="Proteomes" id="UP001501116"/>
    </source>
</evidence>
<dbReference type="Gene3D" id="3.10.450.50">
    <property type="match status" value="1"/>
</dbReference>
<evidence type="ECO:0000313" key="2">
    <source>
        <dbReference type="EMBL" id="GAA1977783.1"/>
    </source>
</evidence>
<dbReference type="Pfam" id="PF12680">
    <property type="entry name" value="SnoaL_2"/>
    <property type="match status" value="1"/>
</dbReference>
<dbReference type="SUPFAM" id="SSF54427">
    <property type="entry name" value="NTF2-like"/>
    <property type="match status" value="1"/>
</dbReference>
<dbReference type="EMBL" id="BAAANN010000029">
    <property type="protein sequence ID" value="GAA1977783.1"/>
    <property type="molecule type" value="Genomic_DNA"/>
</dbReference>